<feature type="compositionally biased region" description="Basic and acidic residues" evidence="1">
    <location>
        <begin position="222"/>
        <end position="232"/>
    </location>
</feature>
<dbReference type="EMBL" id="SNRW01002115">
    <property type="protein sequence ID" value="KAA6393864.1"/>
    <property type="molecule type" value="Genomic_DNA"/>
</dbReference>
<comment type="caution">
    <text evidence="2">The sequence shown here is derived from an EMBL/GenBank/DDBJ whole genome shotgun (WGS) entry which is preliminary data.</text>
</comment>
<dbReference type="AlphaFoldDB" id="A0A5J4WFQ0"/>
<name>A0A5J4WFQ0_9EUKA</name>
<dbReference type="Proteomes" id="UP000324800">
    <property type="component" value="Unassembled WGS sequence"/>
</dbReference>
<protein>
    <submittedName>
        <fullName evidence="2">Uncharacterized protein</fullName>
    </submittedName>
</protein>
<evidence type="ECO:0000256" key="1">
    <source>
        <dbReference type="SAM" id="MobiDB-lite"/>
    </source>
</evidence>
<feature type="region of interest" description="Disordered" evidence="1">
    <location>
        <begin position="216"/>
        <end position="347"/>
    </location>
</feature>
<proteinExistence type="predicted"/>
<sequence>MALSGSALSSIVELHSLVYDLESGRRPIISSSVKAEDNSRDKEQIAKSKLRNEQDLIHAAEDQDKYHTYMEKMEKKAQIYEMMSSGGVNDEEGELLVDFSKKKRSRNNNDNNEDTQMDINDIKCLLDENGKKRRRIEEQDEPQFGRVAPPSIIQKSATTSISDEMNLDIKDQKPVIFMRQRKNDQQNDILKLLDNQEALRKEKAVQSFMNEKVLSQLTDQSKNQKKETEKQKQNNNTNIDEQEFGSLDQSLRQQEKISEQNTQGKKQTIKGKNKPRSDPTLDADADVEKFISDRRDAYQRREEEGLRIEAEKRIKQTEKEKQDNSAQTRKDKLRAMVQAQQKKKSNT</sequence>
<reference evidence="2 3" key="1">
    <citation type="submission" date="2019-03" db="EMBL/GenBank/DDBJ databases">
        <title>Single cell metagenomics reveals metabolic interactions within the superorganism composed of flagellate Streblomastix strix and complex community of Bacteroidetes bacteria on its surface.</title>
        <authorList>
            <person name="Treitli S.C."/>
            <person name="Kolisko M."/>
            <person name="Husnik F."/>
            <person name="Keeling P."/>
            <person name="Hampl V."/>
        </authorList>
    </citation>
    <scope>NUCLEOTIDE SEQUENCE [LARGE SCALE GENOMIC DNA]</scope>
    <source>
        <strain evidence="2">ST1C</strain>
    </source>
</reference>
<accession>A0A5J4WFQ0</accession>
<evidence type="ECO:0000313" key="2">
    <source>
        <dbReference type="EMBL" id="KAA6393864.1"/>
    </source>
</evidence>
<feature type="compositionally biased region" description="Basic and acidic residues" evidence="1">
    <location>
        <begin position="286"/>
        <end position="334"/>
    </location>
</feature>
<gene>
    <name evidence="2" type="ORF">EZS28_010609</name>
</gene>
<organism evidence="2 3">
    <name type="scientific">Streblomastix strix</name>
    <dbReference type="NCBI Taxonomy" id="222440"/>
    <lineage>
        <taxon>Eukaryota</taxon>
        <taxon>Metamonada</taxon>
        <taxon>Preaxostyla</taxon>
        <taxon>Oxymonadida</taxon>
        <taxon>Streblomastigidae</taxon>
        <taxon>Streblomastix</taxon>
    </lineage>
</organism>
<evidence type="ECO:0000313" key="3">
    <source>
        <dbReference type="Proteomes" id="UP000324800"/>
    </source>
</evidence>